<feature type="transmembrane region" description="Helical" evidence="1">
    <location>
        <begin position="7"/>
        <end position="26"/>
    </location>
</feature>
<dbReference type="RefSeq" id="WP_087251322.1">
    <property type="nucleotide sequence ID" value="NZ_JACJLS010000017.1"/>
</dbReference>
<dbReference type="EMBL" id="QSTF01000098">
    <property type="protein sequence ID" value="RGM33367.1"/>
    <property type="molecule type" value="Genomic_DNA"/>
</dbReference>
<protein>
    <submittedName>
        <fullName evidence="2">Uncharacterized protein</fullName>
    </submittedName>
</protein>
<proteinExistence type="predicted"/>
<sequence>MKINRKKYIYTGGIILLIIIITTRYLDTLYYFNKANIRYTIGVYFKSGYYKGIIHQFKYRVADFDYIVDTRYGLHNKELNKLRIIVKYSEKWSEHSEIVMDTVPKWVLSPPKDGWKQFPPDINWKGAELDTAYMKKMDIAIPE</sequence>
<dbReference type="AlphaFoldDB" id="A0A3E4VTR6"/>
<comment type="caution">
    <text evidence="2">The sequence shown here is derived from an EMBL/GenBank/DDBJ whole genome shotgun (WGS) entry which is preliminary data.</text>
</comment>
<name>A0A3E4VTR6_9BACT</name>
<reference evidence="2 3" key="1">
    <citation type="submission" date="2018-08" db="EMBL/GenBank/DDBJ databases">
        <title>A genome reference for cultivated species of the human gut microbiota.</title>
        <authorList>
            <person name="Zou Y."/>
            <person name="Xue W."/>
            <person name="Luo G."/>
        </authorList>
    </citation>
    <scope>NUCLEOTIDE SEQUENCE [LARGE SCALE GENOMIC DNA]</scope>
    <source>
        <strain evidence="2 3">OM08-14</strain>
    </source>
</reference>
<evidence type="ECO:0000313" key="2">
    <source>
        <dbReference type="EMBL" id="RGM33367.1"/>
    </source>
</evidence>
<organism evidence="2 3">
    <name type="scientific">Phocaeicola plebeius</name>
    <dbReference type="NCBI Taxonomy" id="310297"/>
    <lineage>
        <taxon>Bacteria</taxon>
        <taxon>Pseudomonadati</taxon>
        <taxon>Bacteroidota</taxon>
        <taxon>Bacteroidia</taxon>
        <taxon>Bacteroidales</taxon>
        <taxon>Bacteroidaceae</taxon>
        <taxon>Phocaeicola</taxon>
    </lineage>
</organism>
<evidence type="ECO:0000313" key="3">
    <source>
        <dbReference type="Proteomes" id="UP000260780"/>
    </source>
</evidence>
<keyword evidence="1" id="KW-0472">Membrane</keyword>
<keyword evidence="1" id="KW-0812">Transmembrane</keyword>
<dbReference type="Proteomes" id="UP000260780">
    <property type="component" value="Unassembled WGS sequence"/>
</dbReference>
<gene>
    <name evidence="2" type="ORF">DXC17_18020</name>
</gene>
<evidence type="ECO:0000256" key="1">
    <source>
        <dbReference type="SAM" id="Phobius"/>
    </source>
</evidence>
<keyword evidence="1" id="KW-1133">Transmembrane helix</keyword>
<accession>A0A3E4VTR6</accession>